<comment type="caution">
    <text evidence="9">The sequence shown here is derived from an EMBL/GenBank/DDBJ whole genome shotgun (WGS) entry which is preliminary data.</text>
</comment>
<dbReference type="InterPro" id="IPR050077">
    <property type="entry name" value="LexA_repressor"/>
</dbReference>
<keyword evidence="6" id="KW-0742">SOS response</keyword>
<dbReference type="GO" id="GO:0016787">
    <property type="term" value="F:hydrolase activity"/>
    <property type="evidence" value="ECO:0007669"/>
    <property type="project" value="UniProtKB-KW"/>
</dbReference>
<dbReference type="InterPro" id="IPR039418">
    <property type="entry name" value="LexA-like"/>
</dbReference>
<dbReference type="InterPro" id="IPR036286">
    <property type="entry name" value="LexA/Signal_pep-like_sf"/>
</dbReference>
<evidence type="ECO:0000256" key="2">
    <source>
        <dbReference type="ARBA" id="ARBA00022763"/>
    </source>
</evidence>
<evidence type="ECO:0000313" key="10">
    <source>
        <dbReference type="Proteomes" id="UP000263268"/>
    </source>
</evidence>
<dbReference type="InterPro" id="IPR006197">
    <property type="entry name" value="Peptidase_S24_LexA"/>
</dbReference>
<dbReference type="GO" id="GO:0009432">
    <property type="term" value="P:SOS response"/>
    <property type="evidence" value="ECO:0007669"/>
    <property type="project" value="UniProtKB-KW"/>
</dbReference>
<dbReference type="PRINTS" id="PR00726">
    <property type="entry name" value="LEXASERPTASE"/>
</dbReference>
<evidence type="ECO:0000256" key="5">
    <source>
        <dbReference type="ARBA" id="ARBA00023204"/>
    </source>
</evidence>
<gene>
    <name evidence="9" type="ORF">DHV22_13010</name>
</gene>
<dbReference type="SUPFAM" id="SSF51306">
    <property type="entry name" value="LexA/Signal peptidase"/>
    <property type="match status" value="1"/>
</dbReference>
<sequence>MLMHQSETLTFFTPDISNQSGAVYLDTGISAGFPSPAEDFKEERLSLDSMLVKNKLATFYARVSGQSMVDAGLDDNDLLVIDRSLEPAHNRIAVCFLDGEFTVKRLRVEKDGVWLQPANPKYEPIKITEENDFVIWGIVTNVIKKV</sequence>
<dbReference type="Proteomes" id="UP000263268">
    <property type="component" value="Unassembled WGS sequence"/>
</dbReference>
<evidence type="ECO:0000256" key="3">
    <source>
        <dbReference type="ARBA" id="ARBA00022801"/>
    </source>
</evidence>
<dbReference type="PANTHER" id="PTHR33516:SF2">
    <property type="entry name" value="LEXA REPRESSOR-RELATED"/>
    <property type="match status" value="1"/>
</dbReference>
<organism evidence="9 10">
    <name type="scientific">Xanthomarina gelatinilytica</name>
    <dbReference type="NCBI Taxonomy" id="1137281"/>
    <lineage>
        <taxon>Bacteria</taxon>
        <taxon>Pseudomonadati</taxon>
        <taxon>Bacteroidota</taxon>
        <taxon>Flavobacteriia</taxon>
        <taxon>Flavobacteriales</taxon>
        <taxon>Flavobacteriaceae</taxon>
        <taxon>Xanthomarina</taxon>
    </lineage>
</organism>
<dbReference type="AlphaFoldDB" id="A0A3D6BTC5"/>
<dbReference type="Gene3D" id="2.10.109.10">
    <property type="entry name" value="Umud Fragment, subunit A"/>
    <property type="match status" value="1"/>
</dbReference>
<dbReference type="CDD" id="cd06529">
    <property type="entry name" value="S24_LexA-like"/>
    <property type="match status" value="1"/>
</dbReference>
<evidence type="ECO:0000256" key="7">
    <source>
        <dbReference type="RuleBase" id="RU003991"/>
    </source>
</evidence>
<dbReference type="NCBIfam" id="NF007621">
    <property type="entry name" value="PRK10276.1"/>
    <property type="match status" value="1"/>
</dbReference>
<keyword evidence="4 7" id="KW-0068">Autocatalytic cleavage</keyword>
<evidence type="ECO:0000256" key="1">
    <source>
        <dbReference type="ARBA" id="ARBA00007484"/>
    </source>
</evidence>
<keyword evidence="2" id="KW-0227">DNA damage</keyword>
<feature type="domain" description="Peptidase S24/S26A/S26B/S26C" evidence="8">
    <location>
        <begin position="29"/>
        <end position="139"/>
    </location>
</feature>
<dbReference type="GO" id="GO:0003677">
    <property type="term" value="F:DNA binding"/>
    <property type="evidence" value="ECO:0007669"/>
    <property type="project" value="InterPro"/>
</dbReference>
<proteinExistence type="inferred from homology"/>
<keyword evidence="3 7" id="KW-0378">Hydrolase</keyword>
<keyword evidence="5" id="KW-0234">DNA repair</keyword>
<name>A0A3D6BTC5_9FLAO</name>
<evidence type="ECO:0000313" key="9">
    <source>
        <dbReference type="EMBL" id="HCY82443.1"/>
    </source>
</evidence>
<evidence type="ECO:0000256" key="6">
    <source>
        <dbReference type="ARBA" id="ARBA00023236"/>
    </source>
</evidence>
<dbReference type="GO" id="GO:0006281">
    <property type="term" value="P:DNA repair"/>
    <property type="evidence" value="ECO:0007669"/>
    <property type="project" value="UniProtKB-KW"/>
</dbReference>
<accession>A0A3D6BTC5</accession>
<comment type="similarity">
    <text evidence="1 7">Belongs to the peptidase S24 family.</text>
</comment>
<dbReference type="InterPro" id="IPR015927">
    <property type="entry name" value="Peptidase_S24_S26A/B/C"/>
</dbReference>
<dbReference type="GO" id="GO:0006355">
    <property type="term" value="P:regulation of DNA-templated transcription"/>
    <property type="evidence" value="ECO:0007669"/>
    <property type="project" value="InterPro"/>
</dbReference>
<reference evidence="9 10" key="1">
    <citation type="journal article" date="2018" name="Nat. Biotechnol.">
        <title>A standardized bacterial taxonomy based on genome phylogeny substantially revises the tree of life.</title>
        <authorList>
            <person name="Parks D.H."/>
            <person name="Chuvochina M."/>
            <person name="Waite D.W."/>
            <person name="Rinke C."/>
            <person name="Skarshewski A."/>
            <person name="Chaumeil P.A."/>
            <person name="Hugenholtz P."/>
        </authorList>
    </citation>
    <scope>NUCLEOTIDE SEQUENCE [LARGE SCALE GENOMIC DNA]</scope>
    <source>
        <strain evidence="9">UBA10227</strain>
    </source>
</reference>
<evidence type="ECO:0000259" key="8">
    <source>
        <dbReference type="Pfam" id="PF00717"/>
    </source>
</evidence>
<evidence type="ECO:0000256" key="4">
    <source>
        <dbReference type="ARBA" id="ARBA00022813"/>
    </source>
</evidence>
<dbReference type="RefSeq" id="WP_417866619.1">
    <property type="nucleotide sequence ID" value="NZ_JBLXFL010000003.1"/>
</dbReference>
<protein>
    <submittedName>
        <fullName evidence="9">Peptidase S24</fullName>
    </submittedName>
</protein>
<dbReference type="EMBL" id="DPRK01000207">
    <property type="protein sequence ID" value="HCY82443.1"/>
    <property type="molecule type" value="Genomic_DNA"/>
</dbReference>
<dbReference type="Pfam" id="PF00717">
    <property type="entry name" value="Peptidase_S24"/>
    <property type="match status" value="1"/>
</dbReference>
<dbReference type="PANTHER" id="PTHR33516">
    <property type="entry name" value="LEXA REPRESSOR"/>
    <property type="match status" value="1"/>
</dbReference>